<evidence type="ECO:0000313" key="2">
    <source>
        <dbReference type="EMBL" id="CAE7871566.1"/>
    </source>
</evidence>
<organism evidence="2 3">
    <name type="scientific">Symbiodinium necroappetens</name>
    <dbReference type="NCBI Taxonomy" id="1628268"/>
    <lineage>
        <taxon>Eukaryota</taxon>
        <taxon>Sar</taxon>
        <taxon>Alveolata</taxon>
        <taxon>Dinophyceae</taxon>
        <taxon>Suessiales</taxon>
        <taxon>Symbiodiniaceae</taxon>
        <taxon>Symbiodinium</taxon>
    </lineage>
</organism>
<evidence type="ECO:0000313" key="3">
    <source>
        <dbReference type="Proteomes" id="UP000601435"/>
    </source>
</evidence>
<dbReference type="Proteomes" id="UP000601435">
    <property type="component" value="Unassembled WGS sequence"/>
</dbReference>
<name>A0A813AN93_9DINO</name>
<keyword evidence="3" id="KW-1185">Reference proteome</keyword>
<feature type="compositionally biased region" description="Basic and acidic residues" evidence="1">
    <location>
        <begin position="409"/>
        <end position="425"/>
    </location>
</feature>
<feature type="compositionally biased region" description="Acidic residues" evidence="1">
    <location>
        <begin position="1"/>
        <end position="12"/>
    </location>
</feature>
<dbReference type="EMBL" id="CAJNJA010060731">
    <property type="protein sequence ID" value="CAE7871566.1"/>
    <property type="molecule type" value="Genomic_DNA"/>
</dbReference>
<feature type="compositionally biased region" description="Polar residues" evidence="1">
    <location>
        <begin position="340"/>
        <end position="350"/>
    </location>
</feature>
<feature type="compositionally biased region" description="Basic and acidic residues" evidence="1">
    <location>
        <begin position="529"/>
        <end position="547"/>
    </location>
</feature>
<feature type="region of interest" description="Disordered" evidence="1">
    <location>
        <begin position="1"/>
        <end position="61"/>
    </location>
</feature>
<comment type="caution">
    <text evidence="2">The sequence shown here is derived from an EMBL/GenBank/DDBJ whole genome shotgun (WGS) entry which is preliminary data.</text>
</comment>
<evidence type="ECO:0000256" key="1">
    <source>
        <dbReference type="SAM" id="MobiDB-lite"/>
    </source>
</evidence>
<gene>
    <name evidence="2" type="ORF">SNEC2469_LOCUS28197</name>
</gene>
<dbReference type="OrthoDB" id="437624at2759"/>
<feature type="region of interest" description="Disordered" evidence="1">
    <location>
        <begin position="524"/>
        <end position="547"/>
    </location>
</feature>
<dbReference type="AlphaFoldDB" id="A0A813AN93"/>
<sequence>MSEPEGADDPFDDANQLEVEEQQEHDGQAAEEGASRGRGRGRGRAKGKAAPKRGGRDKDKNKKCFKATCQEKAKAHSKWCVKHSKDTEAMKYQAKSQQDNGKTLQMLETALGDPNKADLALDEFDRHNPQGRFRKNLIDWSAFERKFGRRSEVRNRCAEELMDVTDYVKHKKDRGVSEDKALLDWKELLETDVDREGEGTDVKVWVAVNKKRFRDDISYRDHSLNEGSKQTKGMNSTDRHMPICCVCPRVEIAIAAPKALEKNEKILITCQKGVTDARKALVDALKLAGEDQSADQLQKAYESNCVVRLQMLDIWAAPSLAQIPKQRPLPSQAMFAPGADQTTAPGTPQPQEAAKQQPDAVGVATEDTSPEAVLQKAAEAFRSATPAKTDAKDEKAQGGGDAATPTPKAPKDKDAVNNEGNDQKSEAPSQSTPGGTAAKLSSYLRKEIGNAGSKAQHVDPLGNLMAMAHMEELLQSFMACDSIDALNKAVSDLKNAAVVVRQLKEGATKAAASLRGHILNRQRAQQRKKQQESKQVENQEVLKKKKEAKTAAEEIKKQEATAPPLFQHNWTDLQGSDGAQLATMIQKNTGPANKSINSFDAPCLICNCSFLADFQKNSKVMLMLGGFGGSYKKNTTLKTVGKCQEMVYKNSGLEECMELWTKTEALFHHDFVACSDKMEKYLTAVLKASWLFGYDSQGTFVGTMPNGLASLRMLCSGEVLLVMFELRQLLPAMKILLGKDDVGGMEGVNTFLKNLSVEEIAKLKNNGCHASYIVHQEGQIVYIPVGYVVAEKCMKGVLVYGLRKTVMPATAMASENYSLLTGLFEESKKPVDKMKATLPYLNPDAD</sequence>
<feature type="compositionally biased region" description="Basic residues" evidence="1">
    <location>
        <begin position="37"/>
        <end position="53"/>
    </location>
</feature>
<feature type="region of interest" description="Disordered" evidence="1">
    <location>
        <begin position="330"/>
        <end position="437"/>
    </location>
</feature>
<accession>A0A813AN93</accession>
<proteinExistence type="predicted"/>
<protein>
    <submittedName>
        <fullName evidence="2">Uncharacterized protein</fullName>
    </submittedName>
</protein>
<reference evidence="2" key="1">
    <citation type="submission" date="2021-02" db="EMBL/GenBank/DDBJ databases">
        <authorList>
            <person name="Dougan E. K."/>
            <person name="Rhodes N."/>
            <person name="Thang M."/>
            <person name="Chan C."/>
        </authorList>
    </citation>
    <scope>NUCLEOTIDE SEQUENCE</scope>
</reference>